<reference evidence="10 11" key="1">
    <citation type="journal article" date="2018" name="Mol. Plant">
        <title>The genome of Artemisia annua provides insight into the evolution of Asteraceae family and artemisinin biosynthesis.</title>
        <authorList>
            <person name="Shen Q."/>
            <person name="Zhang L."/>
            <person name="Liao Z."/>
            <person name="Wang S."/>
            <person name="Yan T."/>
            <person name="Shi P."/>
            <person name="Liu M."/>
            <person name="Fu X."/>
            <person name="Pan Q."/>
            <person name="Wang Y."/>
            <person name="Lv Z."/>
            <person name="Lu X."/>
            <person name="Zhang F."/>
            <person name="Jiang W."/>
            <person name="Ma Y."/>
            <person name="Chen M."/>
            <person name="Hao X."/>
            <person name="Li L."/>
            <person name="Tang Y."/>
            <person name="Lv G."/>
            <person name="Zhou Y."/>
            <person name="Sun X."/>
            <person name="Brodelius P.E."/>
            <person name="Rose J.K.C."/>
            <person name="Tang K."/>
        </authorList>
    </citation>
    <scope>NUCLEOTIDE SEQUENCE [LARGE SCALE GENOMIC DNA]</scope>
    <source>
        <strain evidence="11">cv. Huhao1</strain>
        <tissue evidence="10">Leaf</tissue>
    </source>
</reference>
<evidence type="ECO:0000313" key="11">
    <source>
        <dbReference type="Proteomes" id="UP000245207"/>
    </source>
</evidence>
<evidence type="ECO:0000256" key="1">
    <source>
        <dbReference type="ARBA" id="ARBA00004141"/>
    </source>
</evidence>
<dbReference type="GO" id="GO:0005737">
    <property type="term" value="C:cytoplasm"/>
    <property type="evidence" value="ECO:0007669"/>
    <property type="project" value="UniProtKB-ARBA"/>
</dbReference>
<dbReference type="Pfam" id="PF04178">
    <property type="entry name" value="Got1"/>
    <property type="match status" value="2"/>
</dbReference>
<evidence type="ECO:0000256" key="5">
    <source>
        <dbReference type="ARBA" id="ARBA00022989"/>
    </source>
</evidence>
<comment type="caution">
    <text evidence="8">Lacks conserved residue(s) required for the propagation of feature annotation.</text>
</comment>
<keyword evidence="4 8" id="KW-0653">Protein transport</keyword>
<evidence type="ECO:0000256" key="3">
    <source>
        <dbReference type="ARBA" id="ARBA00022692"/>
    </source>
</evidence>
<feature type="transmembrane region" description="Helical" evidence="8">
    <location>
        <begin position="211"/>
        <end position="230"/>
    </location>
</feature>
<feature type="region of interest" description="Disordered" evidence="9">
    <location>
        <begin position="1"/>
        <end position="24"/>
    </location>
</feature>
<feature type="transmembrane region" description="Helical" evidence="8">
    <location>
        <begin position="371"/>
        <end position="390"/>
    </location>
</feature>
<dbReference type="GO" id="GO:0015031">
    <property type="term" value="P:protein transport"/>
    <property type="evidence" value="ECO:0007669"/>
    <property type="project" value="UniProtKB-KW"/>
</dbReference>
<keyword evidence="11" id="KW-1185">Reference proteome</keyword>
<dbReference type="EMBL" id="PKPP01001795">
    <property type="protein sequence ID" value="PWA79859.1"/>
    <property type="molecule type" value="Genomic_DNA"/>
</dbReference>
<dbReference type="AlphaFoldDB" id="A0A2U1P270"/>
<evidence type="ECO:0000256" key="6">
    <source>
        <dbReference type="ARBA" id="ARBA00023136"/>
    </source>
</evidence>
<feature type="transmembrane region" description="Helical" evidence="8">
    <location>
        <begin position="314"/>
        <end position="335"/>
    </location>
</feature>
<keyword evidence="5 8" id="KW-1133">Transmembrane helix</keyword>
<dbReference type="GO" id="GO:0012505">
    <property type="term" value="C:endomembrane system"/>
    <property type="evidence" value="ECO:0007669"/>
    <property type="project" value="UniProtKB-ARBA"/>
</dbReference>
<feature type="transmembrane region" description="Helical" evidence="8">
    <location>
        <begin position="282"/>
        <end position="307"/>
    </location>
</feature>
<evidence type="ECO:0000256" key="4">
    <source>
        <dbReference type="ARBA" id="ARBA00022927"/>
    </source>
</evidence>
<feature type="transmembrane region" description="Helical" evidence="8">
    <location>
        <begin position="153"/>
        <end position="175"/>
    </location>
</feature>
<keyword evidence="3 8" id="KW-0812">Transmembrane</keyword>
<evidence type="ECO:0000313" key="10">
    <source>
        <dbReference type="EMBL" id="PWA79859.1"/>
    </source>
</evidence>
<dbReference type="GO" id="GO:0016192">
    <property type="term" value="P:vesicle-mediated transport"/>
    <property type="evidence" value="ECO:0007669"/>
    <property type="project" value="InterPro"/>
</dbReference>
<comment type="similarity">
    <text evidence="7 8">Belongs to the SFT2 family.</text>
</comment>
<proteinExistence type="inferred from homology"/>
<protein>
    <recommendedName>
        <fullName evidence="8">Vesicle transport protein</fullName>
    </recommendedName>
</protein>
<keyword evidence="6 8" id="KW-0472">Membrane</keyword>
<feature type="transmembrane region" description="Helical" evidence="8">
    <location>
        <begin position="125"/>
        <end position="147"/>
    </location>
</feature>
<keyword evidence="2 8" id="KW-0813">Transport</keyword>
<evidence type="ECO:0000256" key="9">
    <source>
        <dbReference type="SAM" id="MobiDB-lite"/>
    </source>
</evidence>
<dbReference type="InterPro" id="IPR011691">
    <property type="entry name" value="Vesicle_transpt_SFT2"/>
</dbReference>
<dbReference type="InterPro" id="IPR007305">
    <property type="entry name" value="Vesicle_transpt_Got1/SFT2"/>
</dbReference>
<name>A0A2U1P270_ARTAN</name>
<comment type="subcellular location">
    <subcellularLocation>
        <location evidence="1 8">Membrane</location>
        <topology evidence="1 8">Multi-pass membrane protein</topology>
    </subcellularLocation>
</comment>
<feature type="transmembrane region" description="Helical" evidence="8">
    <location>
        <begin position="347"/>
        <end position="364"/>
    </location>
</feature>
<dbReference type="STRING" id="35608.A0A2U1P270"/>
<accession>A0A2U1P270</accession>
<evidence type="ECO:0000256" key="2">
    <source>
        <dbReference type="ARBA" id="ARBA00022448"/>
    </source>
</evidence>
<comment type="function">
    <text evidence="8">May be involved in fusion of retrograde transport vesicles derived from an endocytic compartment with the Golgi complex.</text>
</comment>
<dbReference type="PANTHER" id="PTHR23137">
    <property type="entry name" value="VESICLE TRANSPORT PROTEIN-RELATED"/>
    <property type="match status" value="1"/>
</dbReference>
<dbReference type="Proteomes" id="UP000245207">
    <property type="component" value="Unassembled WGS sequence"/>
</dbReference>
<organism evidence="10 11">
    <name type="scientific">Artemisia annua</name>
    <name type="common">Sweet wormwood</name>
    <dbReference type="NCBI Taxonomy" id="35608"/>
    <lineage>
        <taxon>Eukaryota</taxon>
        <taxon>Viridiplantae</taxon>
        <taxon>Streptophyta</taxon>
        <taxon>Embryophyta</taxon>
        <taxon>Tracheophyta</taxon>
        <taxon>Spermatophyta</taxon>
        <taxon>Magnoliopsida</taxon>
        <taxon>eudicotyledons</taxon>
        <taxon>Gunneridae</taxon>
        <taxon>Pentapetalae</taxon>
        <taxon>asterids</taxon>
        <taxon>campanulids</taxon>
        <taxon>Asterales</taxon>
        <taxon>Asteraceae</taxon>
        <taxon>Asteroideae</taxon>
        <taxon>Anthemideae</taxon>
        <taxon>Artemisiinae</taxon>
        <taxon>Artemisia</taxon>
    </lineage>
</organism>
<dbReference type="PANTHER" id="PTHR23137:SF36">
    <property type="entry name" value="VESICLE TRANSPORT PROTEIN SFT2C"/>
    <property type="match status" value="1"/>
</dbReference>
<evidence type="ECO:0000256" key="7">
    <source>
        <dbReference type="ARBA" id="ARBA00025800"/>
    </source>
</evidence>
<feature type="compositionally biased region" description="Polar residues" evidence="9">
    <location>
        <begin position="1"/>
        <end position="19"/>
    </location>
</feature>
<dbReference type="OrthoDB" id="660759at2759"/>
<gene>
    <name evidence="10" type="ORF">CTI12_AA202360</name>
</gene>
<evidence type="ECO:0000256" key="8">
    <source>
        <dbReference type="RuleBase" id="RU363111"/>
    </source>
</evidence>
<comment type="caution">
    <text evidence="10">The sequence shown here is derived from an EMBL/GenBank/DDBJ whole genome shotgun (WGS) entry which is preliminary data.</text>
</comment>
<sequence length="417" mass="44855">MQKTAQSWFTGGPSQSNSDLNKKPPSLLADWNAYAASSSSSQADTQDLDLGFDIESAVRTKVSADTQDLDSGFDIESGFRTKVPCLNTTLLSFDIYRVSKGVRDIPGSLQSATSNVSTGKSFMTFGILLAVGVFLVFIAVTVFLPVMVFAPQKFAICFTIGCALIIASFFALKGYRTQFAHMTSKERLPITLGFIGSMLGTIYVSMVLHSYVLSVFFSILQVVSLSYYAISYFPGGSAGVKFFTSALTSSIMGCFGRVSKGVRDIPGSLQSATSNVSTGKSFMTFGILLAVGVFLVFIAVTVFLPVMVFAPQKFAICFTIGCALIIASFFALKGYRTQFAHMTSKERLPITLGFIGSMLGTIYVSMVLHSYVLSVLFSILQVVSLSYYAISYFPGGSAGVKFFTSALTSSIMGCFGR</sequence>
<feature type="transmembrane region" description="Helical" evidence="8">
    <location>
        <begin position="187"/>
        <end position="205"/>
    </location>
</feature>
<dbReference type="GO" id="GO:0016020">
    <property type="term" value="C:membrane"/>
    <property type="evidence" value="ECO:0007669"/>
    <property type="project" value="UniProtKB-SubCell"/>
</dbReference>